<dbReference type="GeneID" id="84574820"/>
<proteinExistence type="predicted"/>
<name>A0A6H9XM75_9CORY</name>
<evidence type="ECO:0000313" key="2">
    <source>
        <dbReference type="Proteomes" id="UP000249886"/>
    </source>
</evidence>
<dbReference type="RefSeq" id="WP_005527245.1">
    <property type="nucleotide sequence ID" value="NZ_CAUUEQ010000069.1"/>
</dbReference>
<comment type="caution">
    <text evidence="1">The sequence shown here is derived from an EMBL/GenBank/DDBJ whole genome shotgun (WGS) entry which is preliminary data.</text>
</comment>
<dbReference type="EMBL" id="UARK01000010">
    <property type="protein sequence ID" value="SPW28454.1"/>
    <property type="molecule type" value="Genomic_DNA"/>
</dbReference>
<gene>
    <name evidence="1" type="ORF">NCTC10254_01399</name>
</gene>
<dbReference type="Proteomes" id="UP000249886">
    <property type="component" value="Unassembled WGS sequence"/>
</dbReference>
<sequence length="242" mass="26249">MRLIGHNWDKFVALSAIGFVAVMYTAILTIYNNPYEQAINPMYQKQETAGSLVDQAVGEAVEKYLKVLNAEWLDKDCTLSHCSASSKAIPGVPDERSVFTKQERANLVGRDSERACFAPIIGFAIYSVAAQNQNPGRGAWAWAGISGVGTSGAADSTVSAIVYGTIIERNSVGEAVRSVRIPQRMTLIKAAASGDQGPYVVMEDERLRASEENLPTSSFDPLVFRKFVDYPNDATRTDACVG</sequence>
<dbReference type="AlphaFoldDB" id="A0A6H9XM75"/>
<protein>
    <submittedName>
        <fullName evidence="1">Uncharacterized protein</fullName>
    </submittedName>
</protein>
<organism evidence="1 2">
    <name type="scientific">Corynebacterium matruchotii</name>
    <dbReference type="NCBI Taxonomy" id="43768"/>
    <lineage>
        <taxon>Bacteria</taxon>
        <taxon>Bacillati</taxon>
        <taxon>Actinomycetota</taxon>
        <taxon>Actinomycetes</taxon>
        <taxon>Mycobacteriales</taxon>
        <taxon>Corynebacteriaceae</taxon>
        <taxon>Corynebacterium</taxon>
    </lineage>
</organism>
<evidence type="ECO:0000313" key="1">
    <source>
        <dbReference type="EMBL" id="SPW28454.1"/>
    </source>
</evidence>
<accession>A0A6H9XM75</accession>
<reference evidence="1 2" key="1">
    <citation type="submission" date="2018-06" db="EMBL/GenBank/DDBJ databases">
        <authorList>
            <consortium name="Pathogen Informatics"/>
            <person name="Doyle S."/>
        </authorList>
    </citation>
    <scope>NUCLEOTIDE SEQUENCE [LARGE SCALE GENOMIC DNA]</scope>
    <source>
        <strain evidence="1 2">NCTC10254</strain>
    </source>
</reference>